<gene>
    <name evidence="1" type="ORF">JJQ60_04970</name>
</gene>
<keyword evidence="2" id="KW-1185">Reference proteome</keyword>
<evidence type="ECO:0000313" key="2">
    <source>
        <dbReference type="Proteomes" id="UP000651057"/>
    </source>
</evidence>
<dbReference type="Proteomes" id="UP000651057">
    <property type="component" value="Unassembled WGS sequence"/>
</dbReference>
<reference evidence="1" key="1">
    <citation type="submission" date="2021-01" db="EMBL/GenBank/DDBJ databases">
        <authorList>
            <person name="Zhong Y.L."/>
        </authorList>
    </citation>
    <scope>NUCLEOTIDE SEQUENCE</scope>
    <source>
        <strain evidence="1">KCTC 23302</strain>
    </source>
</reference>
<dbReference type="AlphaFoldDB" id="A0A936ZNH5"/>
<dbReference type="RefSeq" id="WP_201917320.1">
    <property type="nucleotide sequence ID" value="NZ_BAABAX010000023.1"/>
</dbReference>
<accession>A0A936ZNH5</accession>
<name>A0A936ZNH5_9FLAO</name>
<comment type="caution">
    <text evidence="1">The sequence shown here is derived from an EMBL/GenBank/DDBJ whole genome shotgun (WGS) entry which is preliminary data.</text>
</comment>
<evidence type="ECO:0000313" key="1">
    <source>
        <dbReference type="EMBL" id="MBL0682859.1"/>
    </source>
</evidence>
<proteinExistence type="predicted"/>
<organism evidence="1 2">
    <name type="scientific">Aquimarina mytili</name>
    <dbReference type="NCBI Taxonomy" id="874423"/>
    <lineage>
        <taxon>Bacteria</taxon>
        <taxon>Pseudomonadati</taxon>
        <taxon>Bacteroidota</taxon>
        <taxon>Flavobacteriia</taxon>
        <taxon>Flavobacteriales</taxon>
        <taxon>Flavobacteriaceae</taxon>
        <taxon>Aquimarina</taxon>
    </lineage>
</organism>
<sequence>MKHIHLTTIYKILFIGFLGMSLVNCEGEDGAAGPDGLDGINGIDGVNGTDGVNGQDGVGFAELTQFGSINLTLTGTRPDNDEAFTDTKVLEFTAIDANSLINFNSFTTDTDSNSITFNLLRFLNTPDEDSQEFTAGITLNVINPGNDTQEFEFTLDLNEYNMVFEDLVVLQLNDDFDNLGVKSPTSNLSITNFNFNEDTHNLRFSFSFDVDADNNGSDNDLSISGEVDVIVLENIPGIDIL</sequence>
<evidence type="ECO:0008006" key="3">
    <source>
        <dbReference type="Google" id="ProtNLM"/>
    </source>
</evidence>
<protein>
    <recommendedName>
        <fullName evidence="3">Collagen-like protein</fullName>
    </recommendedName>
</protein>
<dbReference type="EMBL" id="JAERQJ010000002">
    <property type="protein sequence ID" value="MBL0682859.1"/>
    <property type="molecule type" value="Genomic_DNA"/>
</dbReference>